<feature type="transmembrane region" description="Helical" evidence="12">
    <location>
        <begin position="245"/>
        <end position="264"/>
    </location>
</feature>
<dbReference type="Proteomes" id="UP000187035">
    <property type="component" value="Unassembled WGS sequence"/>
</dbReference>
<evidence type="ECO:0000256" key="6">
    <source>
        <dbReference type="ARBA" id="ARBA00022692"/>
    </source>
</evidence>
<dbReference type="GO" id="GO:0019646">
    <property type="term" value="P:aerobic electron transport chain"/>
    <property type="evidence" value="ECO:0007669"/>
    <property type="project" value="TreeGrafter"/>
</dbReference>
<evidence type="ECO:0000313" key="14">
    <source>
        <dbReference type="Proteomes" id="UP000187035"/>
    </source>
</evidence>
<evidence type="ECO:0000256" key="11">
    <source>
        <dbReference type="ARBA" id="ARBA00023136"/>
    </source>
</evidence>
<dbReference type="AlphaFoldDB" id="A0A854D7Z6"/>
<keyword evidence="10" id="KW-0408">Iron</keyword>
<dbReference type="EMBL" id="MSRR01000007">
    <property type="protein sequence ID" value="OMG37592.1"/>
    <property type="molecule type" value="Genomic_DNA"/>
</dbReference>
<gene>
    <name evidence="13" type="ORF">BKH33_03790</name>
</gene>
<evidence type="ECO:0000256" key="3">
    <source>
        <dbReference type="ARBA" id="ARBA00022448"/>
    </source>
</evidence>
<sequence length="381" mass="40912">MTLSILWFILIAVLWIGYLTLEGFDFGVGMLLKILGRDERERRATLATIGPHWDGNEVWLLTAGGATFAAFPEWYSTLFSGAYIVLFVILLCLIVRVCAIEWRPKVNCQTWRDRWDWVHTISAWLPSILWGVAFANLVQGMHIEVVRISNGAVVPAGQVPADSLVPGAAHQITGGLLTMVTPFTLLGGAVTCLLFLNHGALFVALKTTGDLSQRALSLSRRLAPAATAVTAAWALWAQLAYSNSALSWIPLAIAAAGLIGSLLAGRTAGEGRGEGWAFALHFVGIAFAAVFIFAAMAPNVMRSSVDPAYSLTIQQAASADTTLLIMTVAAAVFVPGVLAYTVWSYKVFASRISVEGINPDQGGLHPTLVRDSAQPEAHFGY</sequence>
<dbReference type="PANTHER" id="PTHR43141">
    <property type="entry name" value="CYTOCHROME BD2 SUBUNIT II"/>
    <property type="match status" value="1"/>
</dbReference>
<keyword evidence="7" id="KW-0479">Metal-binding</keyword>
<dbReference type="PIRSF" id="PIRSF000267">
    <property type="entry name" value="Cyt_oxidse_sub2"/>
    <property type="match status" value="1"/>
</dbReference>
<dbReference type="NCBIfam" id="TIGR00203">
    <property type="entry name" value="cydB"/>
    <property type="match status" value="1"/>
</dbReference>
<dbReference type="RefSeq" id="WP_003785885.1">
    <property type="nucleotide sequence ID" value="NZ_CAJPQD010000010.1"/>
</dbReference>
<dbReference type="GO" id="GO:0070069">
    <property type="term" value="C:cytochrome complex"/>
    <property type="evidence" value="ECO:0007669"/>
    <property type="project" value="TreeGrafter"/>
</dbReference>
<keyword evidence="4" id="KW-1003">Cell membrane</keyword>
<evidence type="ECO:0000313" key="13">
    <source>
        <dbReference type="EMBL" id="OMG37592.1"/>
    </source>
</evidence>
<dbReference type="GeneID" id="64257030"/>
<evidence type="ECO:0000256" key="5">
    <source>
        <dbReference type="ARBA" id="ARBA00022617"/>
    </source>
</evidence>
<keyword evidence="5" id="KW-0349">Heme</keyword>
<comment type="subcellular location">
    <subcellularLocation>
        <location evidence="1">Cell membrane</location>
        <topology evidence="1">Multi-pass membrane protein</topology>
    </subcellularLocation>
</comment>
<keyword evidence="11 12" id="KW-0472">Membrane</keyword>
<feature type="transmembrane region" description="Helical" evidence="12">
    <location>
        <begin position="321"/>
        <end position="343"/>
    </location>
</feature>
<dbReference type="GO" id="GO:0016682">
    <property type="term" value="F:oxidoreductase activity, acting on diphenols and related substances as donors, oxygen as acceptor"/>
    <property type="evidence" value="ECO:0007669"/>
    <property type="project" value="TreeGrafter"/>
</dbReference>
<evidence type="ECO:0000256" key="12">
    <source>
        <dbReference type="SAM" id="Phobius"/>
    </source>
</evidence>
<keyword evidence="6 12" id="KW-0812">Transmembrane</keyword>
<keyword evidence="9 12" id="KW-1133">Transmembrane helix</keyword>
<reference evidence="13 14" key="1">
    <citation type="submission" date="2016-12" db="EMBL/GenBank/DDBJ databases">
        <title>Genomic comparison of strains in the 'Actinomyces naeslundii' group.</title>
        <authorList>
            <person name="Mughal S.R."/>
            <person name="Do T."/>
            <person name="Gilbert S.C."/>
            <person name="Witherden E.A."/>
            <person name="Didelot X."/>
            <person name="Beighton D."/>
        </authorList>
    </citation>
    <scope>NUCLEOTIDE SEQUENCE [LARGE SCALE GENOMIC DNA]</scope>
    <source>
        <strain evidence="13 14">NCTC 10301</strain>
    </source>
</reference>
<dbReference type="GO" id="GO:0009055">
    <property type="term" value="F:electron transfer activity"/>
    <property type="evidence" value="ECO:0007669"/>
    <property type="project" value="TreeGrafter"/>
</dbReference>
<protein>
    <submittedName>
        <fullName evidence="13">Cytochrome d ubiquinol oxidase subunit II</fullName>
    </submittedName>
</protein>
<feature type="transmembrane region" description="Helical" evidence="12">
    <location>
        <begin position="77"/>
        <end position="97"/>
    </location>
</feature>
<proteinExistence type="inferred from homology"/>
<evidence type="ECO:0000256" key="4">
    <source>
        <dbReference type="ARBA" id="ARBA00022475"/>
    </source>
</evidence>
<feature type="transmembrane region" description="Helical" evidence="12">
    <location>
        <begin position="222"/>
        <end position="239"/>
    </location>
</feature>
<dbReference type="Pfam" id="PF02322">
    <property type="entry name" value="Cyt_bd_oxida_II"/>
    <property type="match status" value="1"/>
</dbReference>
<comment type="caution">
    <text evidence="13">The sequence shown here is derived from an EMBL/GenBank/DDBJ whole genome shotgun (WGS) entry which is preliminary data.</text>
</comment>
<dbReference type="GO" id="GO:0005886">
    <property type="term" value="C:plasma membrane"/>
    <property type="evidence" value="ECO:0007669"/>
    <property type="project" value="UniProtKB-SubCell"/>
</dbReference>
<evidence type="ECO:0000256" key="10">
    <source>
        <dbReference type="ARBA" id="ARBA00023004"/>
    </source>
</evidence>
<feature type="transmembrane region" description="Helical" evidence="12">
    <location>
        <begin position="183"/>
        <end position="202"/>
    </location>
</feature>
<keyword evidence="8" id="KW-0249">Electron transport</keyword>
<feature type="transmembrane region" description="Helical" evidence="12">
    <location>
        <begin position="117"/>
        <end position="138"/>
    </location>
</feature>
<evidence type="ECO:0000256" key="9">
    <source>
        <dbReference type="ARBA" id="ARBA00022989"/>
    </source>
</evidence>
<organism evidence="13 14">
    <name type="scientific">Actinomyces naeslundii</name>
    <dbReference type="NCBI Taxonomy" id="1655"/>
    <lineage>
        <taxon>Bacteria</taxon>
        <taxon>Bacillati</taxon>
        <taxon>Actinomycetota</taxon>
        <taxon>Actinomycetes</taxon>
        <taxon>Actinomycetales</taxon>
        <taxon>Actinomycetaceae</taxon>
        <taxon>Actinomyces</taxon>
    </lineage>
</organism>
<feature type="transmembrane region" description="Helical" evidence="12">
    <location>
        <begin position="6"/>
        <end position="32"/>
    </location>
</feature>
<keyword evidence="3" id="KW-0813">Transport</keyword>
<evidence type="ECO:0000256" key="8">
    <source>
        <dbReference type="ARBA" id="ARBA00022982"/>
    </source>
</evidence>
<name>A0A854D7Z6_ACTNA</name>
<accession>A0A854D7Z6</accession>
<dbReference type="PANTHER" id="PTHR43141:SF5">
    <property type="entry name" value="CYTOCHROME BD-I UBIQUINOL OXIDASE SUBUNIT 2"/>
    <property type="match status" value="1"/>
</dbReference>
<dbReference type="GO" id="GO:0046872">
    <property type="term" value="F:metal ion binding"/>
    <property type="evidence" value="ECO:0007669"/>
    <property type="project" value="UniProtKB-KW"/>
</dbReference>
<dbReference type="InterPro" id="IPR003317">
    <property type="entry name" value="Cyt-d_oxidase_su2"/>
</dbReference>
<evidence type="ECO:0000256" key="7">
    <source>
        <dbReference type="ARBA" id="ARBA00022723"/>
    </source>
</evidence>
<evidence type="ECO:0000256" key="2">
    <source>
        <dbReference type="ARBA" id="ARBA00007543"/>
    </source>
</evidence>
<comment type="similarity">
    <text evidence="2">Belongs to the cytochrome ubiquinol oxidase subunit 2 family.</text>
</comment>
<evidence type="ECO:0000256" key="1">
    <source>
        <dbReference type="ARBA" id="ARBA00004651"/>
    </source>
</evidence>
<feature type="transmembrane region" description="Helical" evidence="12">
    <location>
        <begin position="276"/>
        <end position="301"/>
    </location>
</feature>